<feature type="region of interest" description="Disordered" evidence="6">
    <location>
        <begin position="148"/>
        <end position="174"/>
    </location>
</feature>
<evidence type="ECO:0000256" key="6">
    <source>
        <dbReference type="SAM" id="MobiDB-lite"/>
    </source>
</evidence>
<dbReference type="Pfam" id="PF22543">
    <property type="entry name" value="Rieske_4"/>
    <property type="match status" value="1"/>
</dbReference>
<keyword evidence="4" id="KW-0411">Iron-sulfur</keyword>
<dbReference type="PROSITE" id="PS51296">
    <property type="entry name" value="RIESKE"/>
    <property type="match status" value="1"/>
</dbReference>
<dbReference type="InterPro" id="IPR017941">
    <property type="entry name" value="Rieske_2Fe-2S"/>
</dbReference>
<keyword evidence="2" id="KW-0479">Metal-binding</keyword>
<evidence type="ECO:0000256" key="3">
    <source>
        <dbReference type="ARBA" id="ARBA00023004"/>
    </source>
</evidence>
<feature type="domain" description="Rieske" evidence="7">
    <location>
        <begin position="7"/>
        <end position="117"/>
    </location>
</feature>
<dbReference type="SUPFAM" id="SSF50022">
    <property type="entry name" value="ISP domain"/>
    <property type="match status" value="1"/>
</dbReference>
<dbReference type="PANTHER" id="PTHR21496">
    <property type="entry name" value="FERREDOXIN-RELATED"/>
    <property type="match status" value="1"/>
</dbReference>
<evidence type="ECO:0000256" key="2">
    <source>
        <dbReference type="ARBA" id="ARBA00022723"/>
    </source>
</evidence>
<dbReference type="InterPro" id="IPR054716">
    <property type="entry name" value="Sol_Rieske_ferrdox_dom"/>
</dbReference>
<gene>
    <name evidence="8" type="ORF">EVOR1521_LOCUS11315</name>
</gene>
<evidence type="ECO:0000256" key="4">
    <source>
        <dbReference type="ARBA" id="ARBA00023014"/>
    </source>
</evidence>
<evidence type="ECO:0000313" key="9">
    <source>
        <dbReference type="Proteomes" id="UP001178507"/>
    </source>
</evidence>
<reference evidence="8" key="1">
    <citation type="submission" date="2023-08" db="EMBL/GenBank/DDBJ databases">
        <authorList>
            <person name="Chen Y."/>
            <person name="Shah S."/>
            <person name="Dougan E. K."/>
            <person name="Thang M."/>
            <person name="Chan C."/>
        </authorList>
    </citation>
    <scope>NUCLEOTIDE SEQUENCE</scope>
</reference>
<comment type="caution">
    <text evidence="8">The sequence shown here is derived from an EMBL/GenBank/DDBJ whole genome shotgun (WGS) entry which is preliminary data.</text>
</comment>
<proteinExistence type="predicted"/>
<dbReference type="GO" id="GO:0046872">
    <property type="term" value="F:metal ion binding"/>
    <property type="evidence" value="ECO:0007669"/>
    <property type="project" value="UniProtKB-KW"/>
</dbReference>
<keyword evidence="9" id="KW-1185">Reference proteome</keyword>
<name>A0AA36MZM3_9DINO</name>
<protein>
    <recommendedName>
        <fullName evidence="7">Rieske domain-containing protein</fullName>
    </recommendedName>
</protein>
<keyword evidence="3" id="KW-0408">Iron</keyword>
<dbReference type="Gene3D" id="2.102.10.10">
    <property type="entry name" value="Rieske [2Fe-2S] iron-sulphur domain"/>
    <property type="match status" value="1"/>
</dbReference>
<evidence type="ECO:0000259" key="7">
    <source>
        <dbReference type="PROSITE" id="PS51296"/>
    </source>
</evidence>
<dbReference type="Proteomes" id="UP001178507">
    <property type="component" value="Unassembled WGS sequence"/>
</dbReference>
<dbReference type="InterPro" id="IPR036922">
    <property type="entry name" value="Rieske_2Fe-2S_sf"/>
</dbReference>
<comment type="cofactor">
    <cofactor evidence="5">
        <name>[2Fe-2S] cluster</name>
        <dbReference type="ChEBI" id="CHEBI:190135"/>
    </cofactor>
</comment>
<dbReference type="PANTHER" id="PTHR21496:SF0">
    <property type="entry name" value="RIESKE DOMAIN-CONTAINING PROTEIN"/>
    <property type="match status" value="1"/>
</dbReference>
<dbReference type="GO" id="GO:0051537">
    <property type="term" value="F:2 iron, 2 sulfur cluster binding"/>
    <property type="evidence" value="ECO:0007669"/>
    <property type="project" value="UniProtKB-KW"/>
</dbReference>
<evidence type="ECO:0000256" key="5">
    <source>
        <dbReference type="ARBA" id="ARBA00034078"/>
    </source>
</evidence>
<organism evidence="8 9">
    <name type="scientific">Effrenium voratum</name>
    <dbReference type="NCBI Taxonomy" id="2562239"/>
    <lineage>
        <taxon>Eukaryota</taxon>
        <taxon>Sar</taxon>
        <taxon>Alveolata</taxon>
        <taxon>Dinophyceae</taxon>
        <taxon>Suessiales</taxon>
        <taxon>Symbiodiniaceae</taxon>
        <taxon>Effrenium</taxon>
    </lineage>
</organism>
<evidence type="ECO:0000256" key="1">
    <source>
        <dbReference type="ARBA" id="ARBA00022714"/>
    </source>
</evidence>
<evidence type="ECO:0000313" key="8">
    <source>
        <dbReference type="EMBL" id="CAJ1384438.1"/>
    </source>
</evidence>
<keyword evidence="1" id="KW-0001">2Fe-2S</keyword>
<sequence>MEVESAWQLALSAEDMDNWKGQPQMKVVKLGAPARHVLLVASAKVYALDARCGHRGGPLAAGDLEDLPTGLCVRCPWHGRNFRLETGHEVLPDGSERPSQRTFPTAAPQELREGALFVRLGAGDHLPSDDFALETSVPNASSLSIWLESRGEDREEAAPAPNQNSDYVSDEFLF</sequence>
<dbReference type="EMBL" id="CAUJNA010001113">
    <property type="protein sequence ID" value="CAJ1384438.1"/>
    <property type="molecule type" value="Genomic_DNA"/>
</dbReference>
<dbReference type="AlphaFoldDB" id="A0AA36MZM3"/>
<accession>A0AA36MZM3</accession>